<evidence type="ECO:0000259" key="2">
    <source>
        <dbReference type="Pfam" id="PF00085"/>
    </source>
</evidence>
<dbReference type="InterPro" id="IPR036249">
    <property type="entry name" value="Thioredoxin-like_sf"/>
</dbReference>
<accession>Q22E46</accession>
<reference evidence="4" key="1">
    <citation type="journal article" date="2006" name="PLoS Biol.">
        <title>Macronuclear genome sequence of the ciliate Tetrahymena thermophila, a model eukaryote.</title>
        <authorList>
            <person name="Eisen J.A."/>
            <person name="Coyne R.S."/>
            <person name="Wu M."/>
            <person name="Wu D."/>
            <person name="Thiagarajan M."/>
            <person name="Wortman J.R."/>
            <person name="Badger J.H."/>
            <person name="Ren Q."/>
            <person name="Amedeo P."/>
            <person name="Jones K.M."/>
            <person name="Tallon L.J."/>
            <person name="Delcher A.L."/>
            <person name="Salzberg S.L."/>
            <person name="Silva J.C."/>
            <person name="Haas B.J."/>
            <person name="Majoros W.H."/>
            <person name="Farzad M."/>
            <person name="Carlton J.M."/>
            <person name="Smith R.K. Jr."/>
            <person name="Garg J."/>
            <person name="Pearlman R.E."/>
            <person name="Karrer K.M."/>
            <person name="Sun L."/>
            <person name="Manning G."/>
            <person name="Elde N.C."/>
            <person name="Turkewitz A.P."/>
            <person name="Asai D.J."/>
            <person name="Wilkes D.E."/>
            <person name="Wang Y."/>
            <person name="Cai H."/>
            <person name="Collins K."/>
            <person name="Stewart B.A."/>
            <person name="Lee S.R."/>
            <person name="Wilamowska K."/>
            <person name="Weinberg Z."/>
            <person name="Ruzzo W.L."/>
            <person name="Wloga D."/>
            <person name="Gaertig J."/>
            <person name="Frankel J."/>
            <person name="Tsao C.-C."/>
            <person name="Gorovsky M.A."/>
            <person name="Keeling P.J."/>
            <person name="Waller R.F."/>
            <person name="Patron N.J."/>
            <person name="Cherry J.M."/>
            <person name="Stover N.A."/>
            <person name="Krieger C.J."/>
            <person name="del Toro C."/>
            <person name="Ryder H.F."/>
            <person name="Williamson S.C."/>
            <person name="Barbeau R.A."/>
            <person name="Hamilton E.P."/>
            <person name="Orias E."/>
        </authorList>
    </citation>
    <scope>NUCLEOTIDE SEQUENCE [LARGE SCALE GENOMIC DNA]</scope>
    <source>
        <strain evidence="4">SB210</strain>
    </source>
</reference>
<dbReference type="Proteomes" id="UP000009168">
    <property type="component" value="Unassembled WGS sequence"/>
</dbReference>
<dbReference type="GO" id="GO:0006457">
    <property type="term" value="P:protein folding"/>
    <property type="evidence" value="ECO:0007669"/>
    <property type="project" value="TreeGrafter"/>
</dbReference>
<dbReference type="GO" id="GO:0005783">
    <property type="term" value="C:endoplasmic reticulum"/>
    <property type="evidence" value="ECO:0007669"/>
    <property type="project" value="TreeGrafter"/>
</dbReference>
<sequence>MFRSVFNNFTKAIRRNHPFIKAFNKQAFVVSSLLGASLYLTNNNIKSAKAQTEQQPQSQGEKSEEGQFIQWVEFSDEKYEQAVKEGKNVIIFLEPSRFKESFVKEIEAFLENVNAFQHMVKARPIVFMRVEFSEQNSLNSFMNKYKVDIEEETLFLFKNRYLDLSPFSFNEYFGDKDAIVKYFREINQLNKSNEREFINSLEYITSETTLIVAYIPKDDPNYERLHERFGALSLLKTYSENKNLHFLLLNDQETAKNIGLNDVKTGDIHLVARKSKMCYNQSTHDVNGVKLNIRKYGNLKDKMVSIIEKANKTYNEMNVFTGRSFDLDARYSLVLELDENRLQKQDRKKLIQLFSDFHKVLREKEPELYKNVQFVYVKRANEDKKWNIYIRDDYRYGQKIKQHSVKTREELESLDLKDVNDKPHSFIFDFPAKTTTPDVVNLTEWVRTVQNGTAQESFKSQKKPFYRKYSKKLVGKSFEKEVQNNERDQVVFFYSKHCHACKQYGAHYENLALEYLRNDHSHFPKVEFNRMNSDRNSLKTAPNFPFTPVFMVYKKEDKTNPIMYSNTIFTPQELRIFIENTISYKILDVEKFNSHIETVKKTDLSGIFEPVKH</sequence>
<dbReference type="SUPFAM" id="SSF52833">
    <property type="entry name" value="Thioredoxin-like"/>
    <property type="match status" value="1"/>
</dbReference>
<dbReference type="STRING" id="312017.Q22E46"/>
<evidence type="ECO:0000313" key="4">
    <source>
        <dbReference type="Proteomes" id="UP000009168"/>
    </source>
</evidence>
<dbReference type="RefSeq" id="XP_001031231.3">
    <property type="nucleotide sequence ID" value="XM_001031231.3"/>
</dbReference>
<dbReference type="GO" id="GO:0034976">
    <property type="term" value="P:response to endoplasmic reticulum stress"/>
    <property type="evidence" value="ECO:0007669"/>
    <property type="project" value="TreeGrafter"/>
</dbReference>
<dbReference type="Gene3D" id="3.40.30.10">
    <property type="entry name" value="Glutaredoxin"/>
    <property type="match status" value="1"/>
</dbReference>
<dbReference type="GeneID" id="7835601"/>
<dbReference type="eggNOG" id="KOG0190">
    <property type="taxonomic scope" value="Eukaryota"/>
</dbReference>
<organism evidence="3 4">
    <name type="scientific">Tetrahymena thermophila (strain SB210)</name>
    <dbReference type="NCBI Taxonomy" id="312017"/>
    <lineage>
        <taxon>Eukaryota</taxon>
        <taxon>Sar</taxon>
        <taxon>Alveolata</taxon>
        <taxon>Ciliophora</taxon>
        <taxon>Intramacronucleata</taxon>
        <taxon>Oligohymenophorea</taxon>
        <taxon>Hymenostomatida</taxon>
        <taxon>Tetrahymenina</taxon>
        <taxon>Tetrahymenidae</taxon>
        <taxon>Tetrahymena</taxon>
    </lineage>
</organism>
<dbReference type="PANTHER" id="PTHR18929:SF246">
    <property type="entry name" value="PROTEIN DISULFIDE ISOMERASE-LIKE 1-4"/>
    <property type="match status" value="1"/>
</dbReference>
<comment type="similarity">
    <text evidence="1">Belongs to the protein disulfide isomerase family.</text>
</comment>
<name>Q22E46_TETTS</name>
<dbReference type="PANTHER" id="PTHR18929">
    <property type="entry name" value="PROTEIN DISULFIDE ISOMERASE"/>
    <property type="match status" value="1"/>
</dbReference>
<dbReference type="AlphaFoldDB" id="Q22E46"/>
<proteinExistence type="inferred from homology"/>
<dbReference type="GO" id="GO:0003756">
    <property type="term" value="F:protein disulfide isomerase activity"/>
    <property type="evidence" value="ECO:0007669"/>
    <property type="project" value="TreeGrafter"/>
</dbReference>
<dbReference type="OrthoDB" id="288450at2759"/>
<evidence type="ECO:0000313" key="3">
    <source>
        <dbReference type="EMBL" id="EAR83568.3"/>
    </source>
</evidence>
<dbReference type="KEGG" id="tet:TTHERM_00895810"/>
<keyword evidence="4" id="KW-1185">Reference proteome</keyword>
<dbReference type="InParanoid" id="Q22E46"/>
<dbReference type="eggNOG" id="KOG3808">
    <property type="taxonomic scope" value="Eukaryota"/>
</dbReference>
<dbReference type="Pfam" id="PF00085">
    <property type="entry name" value="Thioredoxin"/>
    <property type="match status" value="1"/>
</dbReference>
<dbReference type="EMBL" id="GG662758">
    <property type="protein sequence ID" value="EAR83568.3"/>
    <property type="molecule type" value="Genomic_DNA"/>
</dbReference>
<dbReference type="HOGENOM" id="CLU_404156_0_0_1"/>
<gene>
    <name evidence="3" type="ORF">TTHERM_00895810</name>
</gene>
<protein>
    <submittedName>
        <fullName evidence="3">Thioredoxin</fullName>
    </submittedName>
</protein>
<feature type="domain" description="Thioredoxin" evidence="2">
    <location>
        <begin position="472"/>
        <end position="560"/>
    </location>
</feature>
<evidence type="ECO:0000256" key="1">
    <source>
        <dbReference type="ARBA" id="ARBA00006347"/>
    </source>
</evidence>
<dbReference type="InterPro" id="IPR013766">
    <property type="entry name" value="Thioredoxin_domain"/>
</dbReference>